<dbReference type="HAMAP" id="MF_00226_B">
    <property type="entry name" value="CinA_B"/>
    <property type="match status" value="1"/>
</dbReference>
<reference evidence="3 4" key="1">
    <citation type="submission" date="2018-10" db="EMBL/GenBank/DDBJ databases">
        <title>Butyricimonas faecalis sp. nov., isolated from human faeces and emended description of the genus Butyricimonas.</title>
        <authorList>
            <person name="Le Roy T."/>
            <person name="Van der Smissen P."/>
            <person name="Paquot A."/>
            <person name="Delzenne N."/>
            <person name="Muccioli G."/>
            <person name="Collet J.-F."/>
            <person name="Cani P.D."/>
        </authorList>
    </citation>
    <scope>NUCLEOTIDE SEQUENCE [LARGE SCALE GENOMIC DNA]</scope>
    <source>
        <strain evidence="3 4">H184</strain>
    </source>
</reference>
<dbReference type="NCBIfam" id="NF001813">
    <property type="entry name" value="PRK00549.1"/>
    <property type="match status" value="1"/>
</dbReference>
<dbReference type="Gene3D" id="3.90.950.20">
    <property type="entry name" value="CinA-like"/>
    <property type="match status" value="1"/>
</dbReference>
<accession>A0A3Q9IMV8</accession>
<dbReference type="SUPFAM" id="SSF53218">
    <property type="entry name" value="Molybdenum cofactor biosynthesis proteins"/>
    <property type="match status" value="1"/>
</dbReference>
<dbReference type="EMBL" id="CP032819">
    <property type="protein sequence ID" value="AZS29238.1"/>
    <property type="molecule type" value="Genomic_DNA"/>
</dbReference>
<dbReference type="SMART" id="SM00852">
    <property type="entry name" value="MoCF_biosynth"/>
    <property type="match status" value="1"/>
</dbReference>
<dbReference type="AlphaFoldDB" id="A0A3Q9IMV8"/>
<dbReference type="PANTHER" id="PTHR13939">
    <property type="entry name" value="NICOTINAMIDE-NUCLEOTIDE AMIDOHYDROLASE PNCC"/>
    <property type="match status" value="1"/>
</dbReference>
<dbReference type="InterPro" id="IPR001453">
    <property type="entry name" value="MoaB/Mog_dom"/>
</dbReference>
<name>A0A3Q9IMV8_9BACT</name>
<dbReference type="NCBIfam" id="TIGR00177">
    <property type="entry name" value="molyb_syn"/>
    <property type="match status" value="1"/>
</dbReference>
<dbReference type="CDD" id="cd00885">
    <property type="entry name" value="cinA"/>
    <property type="match status" value="1"/>
</dbReference>
<dbReference type="Pfam" id="PF00994">
    <property type="entry name" value="MoCF_biosynth"/>
    <property type="match status" value="1"/>
</dbReference>
<feature type="domain" description="MoaB/Mog" evidence="2">
    <location>
        <begin position="4"/>
        <end position="171"/>
    </location>
</feature>
<dbReference type="Pfam" id="PF02464">
    <property type="entry name" value="CinA"/>
    <property type="match status" value="1"/>
</dbReference>
<evidence type="ECO:0000259" key="2">
    <source>
        <dbReference type="SMART" id="SM00852"/>
    </source>
</evidence>
<dbReference type="Proteomes" id="UP000270673">
    <property type="component" value="Chromosome"/>
</dbReference>
<dbReference type="OrthoDB" id="9801454at2"/>
<dbReference type="Pfam" id="PF18146">
    <property type="entry name" value="CinA_KH"/>
    <property type="match status" value="1"/>
</dbReference>
<dbReference type="InterPro" id="IPR036425">
    <property type="entry name" value="MoaB/Mog-like_dom_sf"/>
</dbReference>
<keyword evidence="4" id="KW-1185">Reference proteome</keyword>
<dbReference type="InterPro" id="IPR041424">
    <property type="entry name" value="CinA_KH"/>
</dbReference>
<dbReference type="InterPro" id="IPR008136">
    <property type="entry name" value="CinA_C"/>
</dbReference>
<dbReference type="NCBIfam" id="TIGR00199">
    <property type="entry name" value="PncC_domain"/>
    <property type="match status" value="1"/>
</dbReference>
<evidence type="ECO:0000313" key="3">
    <source>
        <dbReference type="EMBL" id="AZS29238.1"/>
    </source>
</evidence>
<dbReference type="KEGG" id="buy:D8S85_06480"/>
<proteinExistence type="inferred from homology"/>
<protein>
    <recommendedName>
        <fullName evidence="1">CinA-like protein</fullName>
    </recommendedName>
</protein>
<dbReference type="PIRSF" id="PIRSF006728">
    <property type="entry name" value="CinA"/>
    <property type="match status" value="1"/>
</dbReference>
<dbReference type="SUPFAM" id="SSF142433">
    <property type="entry name" value="CinA-like"/>
    <property type="match status" value="1"/>
</dbReference>
<organism evidence="3 4">
    <name type="scientific">Butyricimonas faecalis</name>
    <dbReference type="NCBI Taxonomy" id="2093856"/>
    <lineage>
        <taxon>Bacteria</taxon>
        <taxon>Pseudomonadati</taxon>
        <taxon>Bacteroidota</taxon>
        <taxon>Bacteroidia</taxon>
        <taxon>Bacteroidales</taxon>
        <taxon>Odoribacteraceae</taxon>
        <taxon>Butyricimonas</taxon>
    </lineage>
</organism>
<dbReference type="InterPro" id="IPR050101">
    <property type="entry name" value="CinA"/>
</dbReference>
<dbReference type="PANTHER" id="PTHR13939:SF0">
    <property type="entry name" value="NMN AMIDOHYDROLASE-LIKE PROTEIN YFAY"/>
    <property type="match status" value="1"/>
</dbReference>
<evidence type="ECO:0000256" key="1">
    <source>
        <dbReference type="HAMAP-Rule" id="MF_00226"/>
    </source>
</evidence>
<dbReference type="RefSeq" id="WP_106479986.1">
    <property type="nucleotide sequence ID" value="NZ_CP032819.1"/>
</dbReference>
<evidence type="ECO:0000313" key="4">
    <source>
        <dbReference type="Proteomes" id="UP000270673"/>
    </source>
</evidence>
<gene>
    <name evidence="3" type="ORF">D8S85_06480</name>
</gene>
<sequence>MKAIIITIGDEILLGQILDTNSQYISKQLTRLGAEVANVLSIADQREEIWRWVDYAMKQAELVIVTGGLGPTKDDVTKKVLAEYFDTRLVMNEEVLRWIEKLLENGGMRMNEGNRSQAILPESAKVLYNRKGTASGMWFERDGKILVSLPGVPFEMEDLMIQRVIPELQRLYPHLHLDYRMLKVYDIPESELALLLERWEEHLPEGFSLAYLPSPGFVKLRLTAKGDQVFNLDARYDSLKEALEGQRYTEGENGGTERELGELLMLKGKTIATAESCTGGNIATQLTSIAGASAYFKGSVVAYANDVKERVLGVRPETLEQFGAVSEPVVRQMAEGVRRLIGTDYAVSTSGIAGPTGGTVEKPVGTVWIGVAGPERTIARKFVFSFTRERNIGKATMKAIEMVIEEVRNGAVNK</sequence>
<dbReference type="InterPro" id="IPR008135">
    <property type="entry name" value="Competence-induced_CinA"/>
</dbReference>
<dbReference type="InterPro" id="IPR036653">
    <property type="entry name" value="CinA-like_C"/>
</dbReference>
<dbReference type="NCBIfam" id="TIGR00200">
    <property type="entry name" value="cinA_nterm"/>
    <property type="match status" value="1"/>
</dbReference>
<comment type="similarity">
    <text evidence="1">Belongs to the CinA family.</text>
</comment>
<dbReference type="Gene3D" id="3.40.980.10">
    <property type="entry name" value="MoaB/Mog-like domain"/>
    <property type="match status" value="1"/>
</dbReference>